<sequence>MMQKARVHLFKERSLFYVTFSTSKQAKREKDWLFQLDPVYFIAILGFVHDEAEEIQKFRRNVALRNQDGQLFFDRLHFEFLQMPLFTKQERELETHFDKWLYFLKNLENFGHIPAILDEPSVPKGLPPIAPLARTLVQGSLSGLRRWIMLICVDWVAPGFDYVAELAFL</sequence>
<dbReference type="PANTHER" id="PTHR41317:SF1">
    <property type="entry name" value="PD-(D_E)XK NUCLEASE FAMILY TRANSPOSASE"/>
    <property type="match status" value="1"/>
</dbReference>
<reference evidence="1" key="1">
    <citation type="submission" date="2019-02" db="EMBL/GenBank/DDBJ databases">
        <authorList>
            <person name="Gruber-Vodicka R. H."/>
            <person name="Seah K. B. B."/>
        </authorList>
    </citation>
    <scope>NUCLEOTIDE SEQUENCE</scope>
    <source>
        <strain evidence="1">BECK_BZ125</strain>
    </source>
</reference>
<protein>
    <submittedName>
        <fullName evidence="1">PD-(D/E)XK nuclease family transposase</fullName>
    </submittedName>
</protein>
<dbReference type="PANTHER" id="PTHR41317">
    <property type="entry name" value="PD-(D_E)XK NUCLEASE FAMILY TRANSPOSASE"/>
    <property type="match status" value="1"/>
</dbReference>
<accession>A0A450YUJ3</accession>
<evidence type="ECO:0000313" key="1">
    <source>
        <dbReference type="EMBL" id="VFK45175.1"/>
    </source>
</evidence>
<dbReference type="EMBL" id="CAADFT010000044">
    <property type="protein sequence ID" value="VFK45175.1"/>
    <property type="molecule type" value="Genomic_DNA"/>
</dbReference>
<gene>
    <name evidence="1" type="ORF">BECKTC1821E_GA0114239_10442</name>
</gene>
<proteinExistence type="predicted"/>
<dbReference type="Pfam" id="PF12784">
    <property type="entry name" value="PDDEXK_2"/>
    <property type="match status" value="1"/>
</dbReference>
<name>A0A450YUJ3_9GAMM</name>
<organism evidence="1">
    <name type="scientific">Candidatus Kentrum sp. TC</name>
    <dbReference type="NCBI Taxonomy" id="2126339"/>
    <lineage>
        <taxon>Bacteria</taxon>
        <taxon>Pseudomonadati</taxon>
        <taxon>Pseudomonadota</taxon>
        <taxon>Gammaproteobacteria</taxon>
        <taxon>Candidatus Kentrum</taxon>
    </lineage>
</organism>
<dbReference type="AlphaFoldDB" id="A0A450YUJ3"/>